<dbReference type="Proteomes" id="UP000190286">
    <property type="component" value="Unassembled WGS sequence"/>
</dbReference>
<dbReference type="EMBL" id="FUYF01000001">
    <property type="protein sequence ID" value="SKA72888.1"/>
    <property type="molecule type" value="Genomic_DNA"/>
</dbReference>
<proteinExistence type="predicted"/>
<dbReference type="STRING" id="745368.SAMN02745178_00028"/>
<name>A0A1T4W778_9FIRM</name>
<reference evidence="2 3" key="1">
    <citation type="submission" date="2017-02" db="EMBL/GenBank/DDBJ databases">
        <authorList>
            <person name="Peterson S.W."/>
        </authorList>
    </citation>
    <scope>NUCLEOTIDE SEQUENCE [LARGE SCALE GENOMIC DNA]</scope>
    <source>
        <strain evidence="2 3">ATCC 27749</strain>
    </source>
</reference>
<organism evidence="2 3">
    <name type="scientific">Gemmiger formicilis</name>
    <dbReference type="NCBI Taxonomy" id="745368"/>
    <lineage>
        <taxon>Bacteria</taxon>
        <taxon>Bacillati</taxon>
        <taxon>Bacillota</taxon>
        <taxon>Clostridia</taxon>
        <taxon>Eubacteriales</taxon>
        <taxon>Gemmiger</taxon>
    </lineage>
</organism>
<feature type="region of interest" description="Disordered" evidence="1">
    <location>
        <begin position="159"/>
        <end position="209"/>
    </location>
</feature>
<feature type="compositionally biased region" description="Polar residues" evidence="1">
    <location>
        <begin position="99"/>
        <end position="110"/>
    </location>
</feature>
<gene>
    <name evidence="2" type="ORF">SAMN02745178_00028</name>
</gene>
<sequence length="305" mass="33231">MVTKNRKNKQGKATHTRATGQKKGHLRPKTSAAAPATSRFAQGRQHRQITRQKHMVDKTLNSKTVSKAASVTQAHADTENKTSRTKTALTGPRERLKISAQNPTTQNTKPTYGKKETPHKNSRNLTSGVTNIARPRLNNKDTRTMPNADTSRLTKTTLKACTPNRATNSPRTSNATGATQNQSQNETTTAKIRGNSANSQNPTNTATMKRHATTIARTDQLTPRVTAASTAAVISASGQTPQLRRQEITGRSARPTHIEGKAKPKKKKTENAVGSTPRQPAPAPARGRGKPQPPRSKPPRRHTRR</sequence>
<feature type="compositionally biased region" description="Basic residues" evidence="1">
    <location>
        <begin position="1"/>
        <end position="28"/>
    </location>
</feature>
<evidence type="ECO:0000313" key="2">
    <source>
        <dbReference type="EMBL" id="SKA72888.1"/>
    </source>
</evidence>
<protein>
    <submittedName>
        <fullName evidence="2">Uncharacterized protein</fullName>
    </submittedName>
</protein>
<feature type="compositionally biased region" description="Polar residues" evidence="1">
    <location>
        <begin position="59"/>
        <end position="75"/>
    </location>
</feature>
<feature type="compositionally biased region" description="Basic residues" evidence="1">
    <location>
        <begin position="44"/>
        <end position="53"/>
    </location>
</feature>
<accession>A0A1T4W778</accession>
<evidence type="ECO:0000256" key="1">
    <source>
        <dbReference type="SAM" id="MobiDB-lite"/>
    </source>
</evidence>
<evidence type="ECO:0000313" key="3">
    <source>
        <dbReference type="Proteomes" id="UP000190286"/>
    </source>
</evidence>
<keyword evidence="3" id="KW-1185">Reference proteome</keyword>
<feature type="region of interest" description="Disordered" evidence="1">
    <location>
        <begin position="233"/>
        <end position="305"/>
    </location>
</feature>
<feature type="compositionally biased region" description="Polar residues" evidence="1">
    <location>
        <begin position="159"/>
        <end position="207"/>
    </location>
</feature>
<dbReference type="AlphaFoldDB" id="A0A1T4W778"/>
<feature type="region of interest" description="Disordered" evidence="1">
    <location>
        <begin position="1"/>
        <end position="126"/>
    </location>
</feature>